<dbReference type="PANTHER" id="PTHR35305:SF2">
    <property type="entry name" value="FAD-BINDING PROTEIN"/>
    <property type="match status" value="1"/>
</dbReference>
<dbReference type="AlphaFoldDB" id="A0AAV8HU48"/>
<dbReference type="PANTHER" id="PTHR35305">
    <property type="entry name" value="FAD-BINDING PROTEIN"/>
    <property type="match status" value="1"/>
</dbReference>
<dbReference type="InterPro" id="IPR056697">
    <property type="entry name" value="DUF7795"/>
</dbReference>
<evidence type="ECO:0000313" key="3">
    <source>
        <dbReference type="Proteomes" id="UP001140206"/>
    </source>
</evidence>
<reference evidence="2" key="1">
    <citation type="submission" date="2022-08" db="EMBL/GenBank/DDBJ databases">
        <authorList>
            <person name="Marques A."/>
        </authorList>
    </citation>
    <scope>NUCLEOTIDE SEQUENCE</scope>
    <source>
        <strain evidence="2">RhyPub2mFocal</strain>
        <tissue evidence="2">Leaves</tissue>
    </source>
</reference>
<feature type="domain" description="DUF7795" evidence="1">
    <location>
        <begin position="13"/>
        <end position="132"/>
    </location>
</feature>
<proteinExistence type="predicted"/>
<dbReference type="Pfam" id="PF25071">
    <property type="entry name" value="DUF7795"/>
    <property type="match status" value="1"/>
</dbReference>
<accession>A0AAV8HU48</accession>
<organism evidence="2 3">
    <name type="scientific">Rhynchospora pubera</name>
    <dbReference type="NCBI Taxonomy" id="906938"/>
    <lineage>
        <taxon>Eukaryota</taxon>
        <taxon>Viridiplantae</taxon>
        <taxon>Streptophyta</taxon>
        <taxon>Embryophyta</taxon>
        <taxon>Tracheophyta</taxon>
        <taxon>Spermatophyta</taxon>
        <taxon>Magnoliopsida</taxon>
        <taxon>Liliopsida</taxon>
        <taxon>Poales</taxon>
        <taxon>Cyperaceae</taxon>
        <taxon>Cyperoideae</taxon>
        <taxon>Rhynchosporeae</taxon>
        <taxon>Rhynchospora</taxon>
    </lineage>
</organism>
<dbReference type="Proteomes" id="UP001140206">
    <property type="component" value="Chromosome 1"/>
</dbReference>
<gene>
    <name evidence="2" type="ORF">LUZ62_033640</name>
</gene>
<sequence>MGNKELDKIPLTTESRVLSIFTEFMSRTAKLDDLVDAGKRFLMRFDQELGYFRRPQINKDLIAVSEIIKCNMTERMKSYLDASCTHSHQNVQNLSQLHNCMLGLQDILKKAKALLDESGCLAENAYKVVTEADQNVLGVIQEHVVDPLENQTIFPEDQVDTFDVEEKSASYATMMMVIYNMLKLDYTMQEKIVCSLSLTTSLPELETYCQMWNLRPYVDDDVMRHAWKSMPSPQHLLFLYCGPVGSTGKAGNWTLIRFV</sequence>
<name>A0AAV8HU48_9POAL</name>
<evidence type="ECO:0000259" key="1">
    <source>
        <dbReference type="Pfam" id="PF25071"/>
    </source>
</evidence>
<protein>
    <submittedName>
        <fullName evidence="2">FAD binding protein</fullName>
    </submittedName>
</protein>
<comment type="caution">
    <text evidence="2">The sequence shown here is derived from an EMBL/GenBank/DDBJ whole genome shotgun (WGS) entry which is preliminary data.</text>
</comment>
<keyword evidence="3" id="KW-1185">Reference proteome</keyword>
<dbReference type="EMBL" id="JAMFTS010000001">
    <property type="protein sequence ID" value="KAJ4821074.1"/>
    <property type="molecule type" value="Genomic_DNA"/>
</dbReference>
<evidence type="ECO:0000313" key="2">
    <source>
        <dbReference type="EMBL" id="KAJ4821074.1"/>
    </source>
</evidence>